<dbReference type="AlphaFoldDB" id="A0A211ZQD3"/>
<evidence type="ECO:0000256" key="1">
    <source>
        <dbReference type="SAM" id="Phobius"/>
    </source>
</evidence>
<name>A0A211ZQD3_9PROT</name>
<organism evidence="2 3">
    <name type="scientific">Inquilinus limosus</name>
    <dbReference type="NCBI Taxonomy" id="171674"/>
    <lineage>
        <taxon>Bacteria</taxon>
        <taxon>Pseudomonadati</taxon>
        <taxon>Pseudomonadota</taxon>
        <taxon>Alphaproteobacteria</taxon>
        <taxon>Rhodospirillales</taxon>
        <taxon>Rhodospirillaceae</taxon>
        <taxon>Inquilinus</taxon>
    </lineage>
</organism>
<keyword evidence="1" id="KW-0472">Membrane</keyword>
<dbReference type="InterPro" id="IPR009387">
    <property type="entry name" value="HigB-2"/>
</dbReference>
<dbReference type="PIRSF" id="PIRSF039032">
    <property type="entry name" value="HigB-2"/>
    <property type="match status" value="1"/>
</dbReference>
<dbReference type="Pfam" id="PF06296">
    <property type="entry name" value="RelE"/>
    <property type="match status" value="1"/>
</dbReference>
<reference evidence="3" key="1">
    <citation type="submission" date="2017-05" db="EMBL/GenBank/DDBJ databases">
        <authorList>
            <person name="Macchi M."/>
            <person name="Festa S."/>
            <person name="Coppotelli B.M."/>
            <person name="Morelli I.S."/>
        </authorList>
    </citation>
    <scope>NUCLEOTIDE SEQUENCE [LARGE SCALE GENOMIC DNA]</scope>
    <source>
        <strain evidence="3">I</strain>
    </source>
</reference>
<dbReference type="EMBL" id="NHON01000013">
    <property type="protein sequence ID" value="OWJ67460.1"/>
    <property type="molecule type" value="Genomic_DNA"/>
</dbReference>
<protein>
    <submittedName>
        <fullName evidence="2">Addiction module toxin RelE</fullName>
    </submittedName>
</protein>
<evidence type="ECO:0000313" key="3">
    <source>
        <dbReference type="Proteomes" id="UP000196655"/>
    </source>
</evidence>
<dbReference type="RefSeq" id="WP_088150801.1">
    <property type="nucleotide sequence ID" value="NZ_NHON01000013.1"/>
</dbReference>
<dbReference type="Proteomes" id="UP000196655">
    <property type="component" value="Unassembled WGS sequence"/>
</dbReference>
<proteinExistence type="predicted"/>
<sequence length="107" mass="11087">MKTVVETPAYLAAAKDAGMTEAERTAAVLTLAANPEAGDLIQGTGGCRKVRVAGRGKGKSGGYRVITYFALGAGRVFLLTVFSKGERSDLSPKEKAALAAVAKTIDR</sequence>
<feature type="transmembrane region" description="Helical" evidence="1">
    <location>
        <begin position="65"/>
        <end position="83"/>
    </location>
</feature>
<accession>A0A211ZQD3</accession>
<keyword evidence="3" id="KW-1185">Reference proteome</keyword>
<comment type="caution">
    <text evidence="2">The sequence shown here is derived from an EMBL/GenBank/DDBJ whole genome shotgun (WGS) entry which is preliminary data.</text>
</comment>
<evidence type="ECO:0000313" key="2">
    <source>
        <dbReference type="EMBL" id="OWJ67460.1"/>
    </source>
</evidence>
<keyword evidence="1" id="KW-0812">Transmembrane</keyword>
<dbReference type="OrthoDB" id="9812066at2"/>
<keyword evidence="1" id="KW-1133">Transmembrane helix</keyword>
<gene>
    <name evidence="2" type="ORF">BWR60_09650</name>
</gene>